<keyword evidence="17" id="KW-0332">GMP biosynthesis</keyword>
<evidence type="ECO:0000256" key="3">
    <source>
        <dbReference type="ARBA" id="ARBA00022723"/>
    </source>
</evidence>
<feature type="binding site" evidence="13">
    <location>
        <begin position="347"/>
        <end position="349"/>
    </location>
    <ligand>
        <name>GMP</name>
        <dbReference type="ChEBI" id="CHEBI:58115"/>
    </ligand>
</feature>
<feature type="compositionally biased region" description="Basic residues" evidence="18">
    <location>
        <begin position="524"/>
        <end position="533"/>
    </location>
</feature>
<dbReference type="SMART" id="SM00116">
    <property type="entry name" value="CBS"/>
    <property type="match status" value="2"/>
</dbReference>
<feature type="binding site" evidence="13">
    <location>
        <position position="311"/>
    </location>
    <ligand>
        <name>K(+)</name>
        <dbReference type="ChEBI" id="CHEBI:29103"/>
    </ligand>
</feature>
<dbReference type="HAMAP" id="MF_00596">
    <property type="entry name" value="GMP_reduct_type1"/>
    <property type="match status" value="1"/>
</dbReference>
<evidence type="ECO:0000256" key="15">
    <source>
        <dbReference type="PIRSR" id="PIRSR000130-4"/>
    </source>
</evidence>
<dbReference type="PROSITE" id="PS51371">
    <property type="entry name" value="CBS"/>
    <property type="match status" value="2"/>
</dbReference>
<feature type="active site" description="Proton donor/acceptor" evidence="13">
    <location>
        <position position="316"/>
    </location>
</feature>
<reference evidence="21" key="1">
    <citation type="submission" date="2015-09" db="EMBL/GenBank/DDBJ databases">
        <authorList>
            <consortium name="Pathogen Informatics"/>
        </authorList>
    </citation>
    <scope>NUCLEOTIDE SEQUENCE [LARGE SCALE GENOMIC DNA]</scope>
    <source>
        <strain evidence="21">Lake Konstanz</strain>
    </source>
</reference>
<organism evidence="20 21">
    <name type="scientific">Bodo saltans</name>
    <name type="common">Flagellated protozoan</name>
    <dbReference type="NCBI Taxonomy" id="75058"/>
    <lineage>
        <taxon>Eukaryota</taxon>
        <taxon>Discoba</taxon>
        <taxon>Euglenozoa</taxon>
        <taxon>Kinetoplastea</taxon>
        <taxon>Metakinetoplastina</taxon>
        <taxon>Eubodonida</taxon>
        <taxon>Bodonidae</taxon>
        <taxon>Bodo</taxon>
    </lineage>
</organism>
<dbReference type="AlphaFoldDB" id="A0A0S4KKC7"/>
<keyword evidence="7 13" id="KW-0560">Oxidoreductase</keyword>
<evidence type="ECO:0000256" key="12">
    <source>
        <dbReference type="ARBA" id="ARBA00084116"/>
    </source>
</evidence>
<dbReference type="InterPro" id="IPR013785">
    <property type="entry name" value="Aldolase_TIM"/>
</dbReference>
<evidence type="ECO:0000256" key="7">
    <source>
        <dbReference type="ARBA" id="ARBA00023002"/>
    </source>
</evidence>
<proteinExistence type="inferred from homology"/>
<dbReference type="OrthoDB" id="418595at2759"/>
<feature type="binding site" evidence="14">
    <location>
        <begin position="255"/>
        <end position="257"/>
    </location>
    <ligand>
        <name>NAD(+)</name>
        <dbReference type="ChEBI" id="CHEBI:57540"/>
    </ligand>
</feature>
<dbReference type="GO" id="GO:0003920">
    <property type="term" value="F:GMP reductase activity"/>
    <property type="evidence" value="ECO:0007669"/>
    <property type="project" value="UniProtKB-UniRule"/>
</dbReference>
<feature type="binding site" description="in other chain" evidence="13">
    <location>
        <position position="397"/>
    </location>
    <ligand>
        <name>NADP(+)</name>
        <dbReference type="ChEBI" id="CHEBI:58349"/>
        <note>ligand shared between two neighboring subunits</note>
    </ligand>
</feature>
<evidence type="ECO:0000256" key="17">
    <source>
        <dbReference type="RuleBase" id="RU003928"/>
    </source>
</evidence>
<feature type="binding site" evidence="13">
    <location>
        <begin position="370"/>
        <end position="371"/>
    </location>
    <ligand>
        <name>GMP</name>
        <dbReference type="ChEBI" id="CHEBI:58115"/>
    </ligand>
</feature>
<dbReference type="GO" id="GO:0046872">
    <property type="term" value="F:metal ion binding"/>
    <property type="evidence" value="ECO:0007669"/>
    <property type="project" value="UniProtKB-KW"/>
</dbReference>
<dbReference type="GO" id="GO:0003938">
    <property type="term" value="F:IMP dehydrogenase activity"/>
    <property type="evidence" value="ECO:0007669"/>
    <property type="project" value="UniProtKB-EC"/>
</dbReference>
<dbReference type="PROSITE" id="PS00487">
    <property type="entry name" value="IMP_DH_GMP_RED"/>
    <property type="match status" value="1"/>
</dbReference>
<comment type="caution">
    <text evidence="13">Lacks conserved residue(s) required for the propagation of feature annotation.</text>
</comment>
<evidence type="ECO:0000256" key="9">
    <source>
        <dbReference type="ARBA" id="ARBA00023140"/>
    </source>
</evidence>
<comment type="catalytic activity">
    <reaction evidence="11 13">
        <text>IMP + NH4(+) + NADP(+) = GMP + NADPH + 2 H(+)</text>
        <dbReference type="Rhea" id="RHEA:17185"/>
        <dbReference type="ChEBI" id="CHEBI:15378"/>
        <dbReference type="ChEBI" id="CHEBI:28938"/>
        <dbReference type="ChEBI" id="CHEBI:57783"/>
        <dbReference type="ChEBI" id="CHEBI:58053"/>
        <dbReference type="ChEBI" id="CHEBI:58115"/>
        <dbReference type="ChEBI" id="CHEBI:58349"/>
        <dbReference type="EC" id="1.7.1.7"/>
    </reaction>
</comment>
<feature type="domain" description="CBS" evidence="19">
    <location>
        <begin position="159"/>
        <end position="218"/>
    </location>
</feature>
<feature type="binding site" description="in other chain" evidence="15">
    <location>
        <position position="314"/>
    </location>
    <ligand>
        <name>K(+)</name>
        <dbReference type="ChEBI" id="CHEBI:29103"/>
        <note>ligand shared between two tetrameric partners</note>
    </ligand>
</feature>
<feature type="region of interest" description="Disordered" evidence="18">
    <location>
        <begin position="524"/>
        <end position="546"/>
    </location>
</feature>
<dbReference type="GO" id="GO:0006177">
    <property type="term" value="P:GMP biosynthetic process"/>
    <property type="evidence" value="ECO:0007669"/>
    <property type="project" value="UniProtKB-KW"/>
</dbReference>
<dbReference type="OMA" id="PGSHCTT"/>
<dbReference type="SUPFAM" id="SSF54631">
    <property type="entry name" value="CBS-domain pair"/>
    <property type="match status" value="1"/>
</dbReference>
<dbReference type="Pfam" id="PF00571">
    <property type="entry name" value="CBS"/>
    <property type="match status" value="2"/>
</dbReference>
<comment type="function">
    <text evidence="10 13">Catalyzes the irreversible NADPH-dependent deamination of GMP to IMP. It functions in the conversion of nucleobase, nucleoside and nucleotide derivatives of G to A nucleotides, and in maintaining the intracellular balance of A and G nucleotides.</text>
</comment>
<dbReference type="VEuPathDB" id="TriTrypDB:BSAL_16145"/>
<dbReference type="SMART" id="SM01240">
    <property type="entry name" value="IMPDH"/>
    <property type="match status" value="1"/>
</dbReference>
<keyword evidence="6 13" id="KW-0630">Potassium</keyword>
<evidence type="ECO:0000256" key="11">
    <source>
        <dbReference type="ARBA" id="ARBA00048616"/>
    </source>
</evidence>
<protein>
    <recommendedName>
        <fullName evidence="13">GMP reductase</fullName>
        <shortName evidence="13">GMPR</shortName>
        <ecNumber evidence="13">1.7.1.7</ecNumber>
    </recommendedName>
    <alternativeName>
        <fullName evidence="13">Guanosine 5'-monophosphate oxidoreductase</fullName>
        <shortName evidence="13">Guanosine monophosphate reductase</shortName>
    </alternativeName>
</protein>
<feature type="binding site" description="in other chain" evidence="15">
    <location>
        <position position="311"/>
    </location>
    <ligand>
        <name>K(+)</name>
        <dbReference type="ChEBI" id="CHEBI:29103"/>
        <note>ligand shared between two tetrameric partners</note>
    </ligand>
</feature>
<dbReference type="SUPFAM" id="SSF51412">
    <property type="entry name" value="Inosine monophosphate dehydrogenase (IMPDH)"/>
    <property type="match status" value="1"/>
</dbReference>
<dbReference type="FunFam" id="3.20.20.70:FF:000003">
    <property type="entry name" value="GMP reductase"/>
    <property type="match status" value="1"/>
</dbReference>
<feature type="binding site" evidence="13">
    <location>
        <position position="317"/>
    </location>
    <ligand>
        <name>K(+)</name>
        <dbReference type="ChEBI" id="CHEBI:29103"/>
    </ligand>
</feature>
<name>A0A0S4KKC7_BODSA</name>
<dbReference type="CDD" id="cd00381">
    <property type="entry name" value="IMPDH"/>
    <property type="match status" value="1"/>
</dbReference>
<comment type="similarity">
    <text evidence="13">Belongs to the IMPDH/GMPR family. GuaC type 1 subfamily.</text>
</comment>
<sequence>MESKLRLGLTYDDVLLVPKRSTVRSRKEVSTKTKLSRNITINIPIVASNMDTVCEHQTAITMAREGGIGFLHRFCSTEEQCAMVRKVKRAQSLMIEDPRTISPKATKVEALAGLSWNGRKNGVRSLMVVDANAGNKLLGIITKKDLVFADDKDLIGTLMTPIERVVCSTNIAITLEEARDLMWKHRTSNIPVIGPNGELRALVTESDIVKLTENTIASLDSKGRLLVGAAVGVKRDDLQRARALVEAGCDVLVIDIAHGHSDFCMDMLKLLKNDPIVRAVDIIAGNIATGEAAADLIAAGADGLKIGVGPGSICITRLVAGAGVPQLSAVMECTAVAHKYGVPCIADGGIKLAGDISKAIAAGADTVMLGNMLAGTDESPGRVLVKDGKKVKIIRGMAGYGANISKAEREQNVDDDVFLDMVPEGVEGNVPYKGPIAPILKQLVGGLRSGISYCGARTIEEMRNNATFVRMTPSGLKESGSHARKAEATTSRSCDTKKKRDVTNSPSFWFQGLRRQTLWATLNKKKHDLRRRRQQENNVGPRSYPK</sequence>
<comment type="subunit">
    <text evidence="1 13">Homotetramer.</text>
</comment>
<dbReference type="Gene3D" id="3.20.20.70">
    <property type="entry name" value="Aldolase class I"/>
    <property type="match status" value="1"/>
</dbReference>
<dbReference type="PANTHER" id="PTHR11911:SF122">
    <property type="entry name" value="GMP REDUCTASE"/>
    <property type="match status" value="1"/>
</dbReference>
<keyword evidence="9" id="KW-0576">Peroxisome</keyword>
<feature type="binding site" description="in other chain" evidence="13">
    <location>
        <position position="73"/>
    </location>
    <ligand>
        <name>NADP(+)</name>
        <dbReference type="ChEBI" id="CHEBI:58349"/>
        <note>ligand shared between two neighboring subunits</note>
    </ligand>
</feature>
<dbReference type="Pfam" id="PF00478">
    <property type="entry name" value="IMPDH"/>
    <property type="match status" value="1"/>
</dbReference>
<comment type="pathway">
    <text evidence="17">Purine metabolism; XMP biosynthesis via de novo pathway; XMP from IMP: step 1/1.</text>
</comment>
<dbReference type="InterPro" id="IPR046342">
    <property type="entry name" value="CBS_dom_sf"/>
</dbReference>
<evidence type="ECO:0000256" key="1">
    <source>
        <dbReference type="ARBA" id="ARBA00011881"/>
    </source>
</evidence>
<accession>A0A0S4KKC7</accession>
<keyword evidence="5 13" id="KW-0521">NADP</keyword>
<feature type="binding site" evidence="13">
    <location>
        <position position="309"/>
    </location>
    <ligand>
        <name>K(+)</name>
        <dbReference type="ChEBI" id="CHEBI:29103"/>
    </ligand>
</feature>
<dbReference type="InterPro" id="IPR000644">
    <property type="entry name" value="CBS_dom"/>
</dbReference>
<keyword evidence="4" id="KW-0677">Repeat</keyword>
<evidence type="ECO:0000256" key="2">
    <source>
        <dbReference type="ARBA" id="ARBA00022631"/>
    </source>
</evidence>
<evidence type="ECO:0000313" key="21">
    <source>
        <dbReference type="Proteomes" id="UP000051952"/>
    </source>
</evidence>
<evidence type="ECO:0000256" key="16">
    <source>
        <dbReference type="PROSITE-ProRule" id="PRU00703"/>
    </source>
</evidence>
<keyword evidence="12" id="KW-0327">Glycosome</keyword>
<feature type="domain" description="CBS" evidence="19">
    <location>
        <begin position="94"/>
        <end position="158"/>
    </location>
</feature>
<keyword evidence="3 13" id="KW-0479">Metal-binding</keyword>
<evidence type="ECO:0000256" key="6">
    <source>
        <dbReference type="ARBA" id="ARBA00022958"/>
    </source>
</evidence>
<keyword evidence="8 16" id="KW-0129">CBS domain</keyword>
<feature type="region of interest" description="Disordered" evidence="18">
    <location>
        <begin position="472"/>
        <end position="501"/>
    </location>
</feature>
<dbReference type="EMBL" id="CYKH01001655">
    <property type="protein sequence ID" value="CUI14798.1"/>
    <property type="molecule type" value="Genomic_DNA"/>
</dbReference>
<feature type="binding site" description="in other chain" evidence="13">
    <location>
        <begin position="308"/>
        <end position="309"/>
    </location>
    <ligand>
        <name>NADP(+)</name>
        <dbReference type="ChEBI" id="CHEBI:58349"/>
        <note>ligand shared between two neighboring subunits</note>
    </ligand>
</feature>
<comment type="catalytic activity">
    <reaction evidence="17">
        <text>IMP + NAD(+) + H2O = XMP + NADH + H(+)</text>
        <dbReference type="Rhea" id="RHEA:11708"/>
        <dbReference type="ChEBI" id="CHEBI:15377"/>
        <dbReference type="ChEBI" id="CHEBI:15378"/>
        <dbReference type="ChEBI" id="CHEBI:57464"/>
        <dbReference type="ChEBI" id="CHEBI:57540"/>
        <dbReference type="ChEBI" id="CHEBI:57945"/>
        <dbReference type="ChEBI" id="CHEBI:58053"/>
        <dbReference type="EC" id="1.1.1.205"/>
    </reaction>
</comment>
<keyword evidence="14 17" id="KW-0520">NAD</keyword>
<gene>
    <name evidence="13" type="primary">GMPR</name>
    <name evidence="20" type="ORF">BSAL_16145</name>
</gene>
<evidence type="ECO:0000256" key="13">
    <source>
        <dbReference type="HAMAP-Rule" id="MF_03195"/>
    </source>
</evidence>
<feature type="binding site" evidence="14">
    <location>
        <begin position="307"/>
        <end position="309"/>
    </location>
    <ligand>
        <name>NAD(+)</name>
        <dbReference type="ChEBI" id="CHEBI:57540"/>
    </ligand>
</feature>
<dbReference type="GO" id="GO:0006183">
    <property type="term" value="P:GTP biosynthetic process"/>
    <property type="evidence" value="ECO:0007669"/>
    <property type="project" value="TreeGrafter"/>
</dbReference>
<dbReference type="InterPro" id="IPR005990">
    <property type="entry name" value="IMP_DH"/>
</dbReference>
<evidence type="ECO:0000256" key="4">
    <source>
        <dbReference type="ARBA" id="ARBA00022737"/>
    </source>
</evidence>
<feature type="binding site" evidence="13">
    <location>
        <begin position="449"/>
        <end position="452"/>
    </location>
    <ligand>
        <name>NADP(+)</name>
        <dbReference type="ChEBI" id="CHEBI:58349"/>
        <note>ligand shared between two neighboring subunits</note>
    </ligand>
</feature>
<dbReference type="UniPathway" id="UPA00601">
    <property type="reaction ID" value="UER00295"/>
</dbReference>
<feature type="binding site" evidence="13">
    <location>
        <begin position="25"/>
        <end position="26"/>
    </location>
    <ligand>
        <name>NADP(+)</name>
        <dbReference type="ChEBI" id="CHEBI:58349"/>
        <note>ligand shared between two neighboring subunits</note>
    </ligand>
</feature>
<evidence type="ECO:0000256" key="8">
    <source>
        <dbReference type="ARBA" id="ARBA00023122"/>
    </source>
</evidence>
<dbReference type="PANTHER" id="PTHR11911">
    <property type="entry name" value="INOSINE-5-MONOPHOSPHATE DEHYDROGENASE RELATED"/>
    <property type="match status" value="1"/>
</dbReference>
<evidence type="ECO:0000313" key="20">
    <source>
        <dbReference type="EMBL" id="CUI14798.1"/>
    </source>
</evidence>
<dbReference type="InterPro" id="IPR005993">
    <property type="entry name" value="GMPR"/>
</dbReference>
<evidence type="ECO:0000256" key="5">
    <source>
        <dbReference type="ARBA" id="ARBA00022857"/>
    </source>
</evidence>
<dbReference type="EC" id="1.7.1.7" evidence="13"/>
<keyword evidence="21" id="KW-1185">Reference proteome</keyword>
<dbReference type="NCBIfam" id="TIGR01302">
    <property type="entry name" value="IMP_dehydrog"/>
    <property type="match status" value="1"/>
</dbReference>
<feature type="active site" description="Thioimidate intermediate" evidence="13">
    <location>
        <position position="314"/>
    </location>
</feature>
<dbReference type="InterPro" id="IPR015875">
    <property type="entry name" value="IMP_DH/GMP_Rdtase_CS"/>
</dbReference>
<dbReference type="Proteomes" id="UP000051952">
    <property type="component" value="Unassembled WGS sequence"/>
</dbReference>
<keyword evidence="2 13" id="KW-0659">Purine metabolism</keyword>
<feature type="binding site" description="in other chain" evidence="15">
    <location>
        <position position="309"/>
    </location>
    <ligand>
        <name>K(+)</name>
        <dbReference type="ChEBI" id="CHEBI:29103"/>
        <note>ligand shared between two tetrameric partners</note>
    </ligand>
</feature>
<dbReference type="InterPro" id="IPR001093">
    <property type="entry name" value="IMP_DH_GMPRt"/>
</dbReference>
<dbReference type="GO" id="GO:0006144">
    <property type="term" value="P:purine nucleobase metabolic process"/>
    <property type="evidence" value="ECO:0007669"/>
    <property type="project" value="UniProtKB-KW"/>
</dbReference>
<dbReference type="PIRSF" id="PIRSF000130">
    <property type="entry name" value="IMPDH"/>
    <property type="match status" value="1"/>
</dbReference>
<dbReference type="CDD" id="cd04601">
    <property type="entry name" value="CBS_pair_IMPDH"/>
    <property type="match status" value="1"/>
</dbReference>
<feature type="binding site" evidence="13">
    <location>
        <position position="314"/>
    </location>
    <ligand>
        <name>K(+)</name>
        <dbReference type="ChEBI" id="CHEBI:29103"/>
    </ligand>
</feature>
<evidence type="ECO:0000256" key="10">
    <source>
        <dbReference type="ARBA" id="ARBA00037691"/>
    </source>
</evidence>
<evidence type="ECO:0000259" key="19">
    <source>
        <dbReference type="PROSITE" id="PS51371"/>
    </source>
</evidence>
<keyword evidence="17" id="KW-0658">Purine biosynthesis</keyword>
<feature type="binding site" description="in other chain" evidence="13">
    <location>
        <begin position="255"/>
        <end position="257"/>
    </location>
    <ligand>
        <name>NADP(+)</name>
        <dbReference type="ChEBI" id="CHEBI:58349"/>
        <note>ligand shared between two neighboring subunits</note>
    </ligand>
</feature>
<evidence type="ECO:0000256" key="14">
    <source>
        <dbReference type="PIRSR" id="PIRSR000130-3"/>
    </source>
</evidence>
<evidence type="ECO:0000256" key="18">
    <source>
        <dbReference type="SAM" id="MobiDB-lite"/>
    </source>
</evidence>
<dbReference type="GO" id="GO:0005737">
    <property type="term" value="C:cytoplasm"/>
    <property type="evidence" value="ECO:0007669"/>
    <property type="project" value="TreeGrafter"/>
</dbReference>
<feature type="binding site" evidence="13">
    <location>
        <begin position="396"/>
        <end position="398"/>
    </location>
    <ligand>
        <name>GMP</name>
        <dbReference type="ChEBI" id="CHEBI:58115"/>
    </ligand>
</feature>
<dbReference type="GO" id="GO:1902560">
    <property type="term" value="C:GMP reductase complex"/>
    <property type="evidence" value="ECO:0007669"/>
    <property type="project" value="InterPro"/>
</dbReference>